<gene>
    <name evidence="1" type="ORF">ACFQ21_10240</name>
</gene>
<evidence type="ECO:0000313" key="1">
    <source>
        <dbReference type="EMBL" id="MFD0999689.1"/>
    </source>
</evidence>
<keyword evidence="2" id="KW-1185">Reference proteome</keyword>
<dbReference type="RefSeq" id="WP_377578599.1">
    <property type="nucleotide sequence ID" value="NZ_JBHTKA010000002.1"/>
</dbReference>
<proteinExistence type="predicted"/>
<comment type="caution">
    <text evidence="1">The sequence shown here is derived from an EMBL/GenBank/DDBJ whole genome shotgun (WGS) entry which is preliminary data.</text>
</comment>
<dbReference type="Proteomes" id="UP001597112">
    <property type="component" value="Unassembled WGS sequence"/>
</dbReference>
<reference evidence="2" key="1">
    <citation type="journal article" date="2019" name="Int. J. Syst. Evol. Microbiol.">
        <title>The Global Catalogue of Microorganisms (GCM) 10K type strain sequencing project: providing services to taxonomists for standard genome sequencing and annotation.</title>
        <authorList>
            <consortium name="The Broad Institute Genomics Platform"/>
            <consortium name="The Broad Institute Genome Sequencing Center for Infectious Disease"/>
            <person name="Wu L."/>
            <person name="Ma J."/>
        </authorList>
    </citation>
    <scope>NUCLEOTIDE SEQUENCE [LARGE SCALE GENOMIC DNA]</scope>
    <source>
        <strain evidence="2">CCUG 58938</strain>
    </source>
</reference>
<name>A0ABW3K0Q3_9BACT</name>
<dbReference type="EMBL" id="JBHTKA010000002">
    <property type="protein sequence ID" value="MFD0999689.1"/>
    <property type="molecule type" value="Genomic_DNA"/>
</dbReference>
<evidence type="ECO:0000313" key="2">
    <source>
        <dbReference type="Proteomes" id="UP001597112"/>
    </source>
</evidence>
<sequence>MEYDGINSITTSAGVCKKRIDANDLTNGQLYLLIELVRLFRFRNQAWKTLLAPVLSVWIKERWKYFPYHLKNALIDAAHYSDGYSIEQREELIDALNNLLEIEKENFLMPTSIMEALHSLGALENDELQYQDVVRNELISIFNDENDPKNQNEAFSFHQRTFDHPYYGAYWQVLNELSEVDAKKLYHMAVKGAAVREYVFGLPTALYRLAVFEDPSTADSYIPFCKLPSKQSNMPQEAIETYLAAHVILGWLGKSIVLANASLTDAPSKALKSYAEILYWLNRRDLTSDIRFQSTENAWKVLLDHEAGASAGVIMVCRDANNLSIAQLAKDRNVVMHVSAMFPENFAEIYRNAISRPDIQKQYFQWPEKNKILIHSIYGLGEVGNLLDTSLLKQYTDTEVGEAAIKAIARIEDRFQK</sequence>
<organism evidence="1 2">
    <name type="scientific">Ohtaekwangia kribbensis</name>
    <dbReference type="NCBI Taxonomy" id="688913"/>
    <lineage>
        <taxon>Bacteria</taxon>
        <taxon>Pseudomonadati</taxon>
        <taxon>Bacteroidota</taxon>
        <taxon>Cytophagia</taxon>
        <taxon>Cytophagales</taxon>
        <taxon>Fulvivirgaceae</taxon>
        <taxon>Ohtaekwangia</taxon>
    </lineage>
</organism>
<protein>
    <submittedName>
        <fullName evidence="1">Uncharacterized protein</fullName>
    </submittedName>
</protein>
<accession>A0ABW3K0Q3</accession>